<feature type="region of interest" description="Disordered" evidence="2">
    <location>
        <begin position="29"/>
        <end position="97"/>
    </location>
</feature>
<evidence type="ECO:0000256" key="2">
    <source>
        <dbReference type="SAM" id="MobiDB-lite"/>
    </source>
</evidence>
<dbReference type="AlphaFoldDB" id="A0A0R1Y1A5"/>
<accession>A0A0R1Y1A5</accession>
<keyword evidence="4" id="KW-1185">Reference proteome</keyword>
<evidence type="ECO:0000256" key="1">
    <source>
        <dbReference type="SAM" id="Coils"/>
    </source>
</evidence>
<protein>
    <submittedName>
        <fullName evidence="3">Uncharacterized protein</fullName>
    </submittedName>
</protein>
<dbReference type="eggNOG" id="COG1196">
    <property type="taxonomic scope" value="Bacteria"/>
</dbReference>
<comment type="caution">
    <text evidence="3">The sequence shown here is derived from an EMBL/GenBank/DDBJ whole genome shotgun (WGS) entry which is preliminary data.</text>
</comment>
<sequence>MTDKEYEFYFAGGNQMALFNRKSKDEPTIAKAMVSGSSPDNDQDQGTTPNAAATPKQAEATTPATQPATQPTQPVSNNTTEPAAQHRIASQTGGGTVDDTAQQIAHIESQMQDLSVQYSHLRDGLKLRMFQLKAFFSDGLNQQQGALDRLNKQIDDLKTQIRDINNEDDGKFLAEKQEIDALLPDLQAAVDQQVAQLKAVNEQMAQLQDHATELDDKISASQAQEDQLSEAIKGETDLAKILESVEANKQQALTLVEERKQLAAQKAEIDGQISDLGEDLEAAQTNLNIKESDLHKHQDQTAAIDNQIQRAQKQRAHKLEILNQSKAKLDAQAAQVSKRVADFAADLDKVNGQIQDRFGTGYLIQNVQFSNTLNYMVLMNTNDTNDADQASEIRLFKFLNQNVSQPVTVISLKFDLQLKDHLINWAQEHQFDVPKMVNIFNELQANAESTAPVVTIHENESIKGAWDADKTHREFRDAEGNLLMVAQYQNNDQIKDIYYYDDSRLSRISTLNDQGQLSRTRTFQQDNSVVDEFFRVDGTLCLKFSSEDQTVNKVEVFDNNNLRITSFAGTEDFYYWWLEQYLKTQADVVFIGMDNDPIYRKITSSTNVQAIPYLINVSKNIGKIKATMHSDHPWHNVLVTSRHDKLLLESIADRDMNVSSVSPDSDIADLPAALQTDETSALNSGQNA</sequence>
<feature type="compositionally biased region" description="Polar residues" evidence="2">
    <location>
        <begin position="35"/>
        <end position="48"/>
    </location>
</feature>
<proteinExistence type="predicted"/>
<dbReference type="STRING" id="1423734.FC83_GL000955"/>
<dbReference type="PATRIC" id="fig|1423734.3.peg.969"/>
<feature type="coiled-coil region" evidence="1">
    <location>
        <begin position="97"/>
        <end position="224"/>
    </location>
</feature>
<dbReference type="EMBL" id="AZGA01000014">
    <property type="protein sequence ID" value="KRM35557.1"/>
    <property type="molecule type" value="Genomic_DNA"/>
</dbReference>
<dbReference type="Proteomes" id="UP000051236">
    <property type="component" value="Unassembled WGS sequence"/>
</dbReference>
<reference evidence="3 4" key="1">
    <citation type="journal article" date="2015" name="Genome Announc.">
        <title>Expanding the biotechnology potential of lactobacilli through comparative genomics of 213 strains and associated genera.</title>
        <authorList>
            <person name="Sun Z."/>
            <person name="Harris H.M."/>
            <person name="McCann A."/>
            <person name="Guo C."/>
            <person name="Argimon S."/>
            <person name="Zhang W."/>
            <person name="Yang X."/>
            <person name="Jeffery I.B."/>
            <person name="Cooney J.C."/>
            <person name="Kagawa T.F."/>
            <person name="Liu W."/>
            <person name="Song Y."/>
            <person name="Salvetti E."/>
            <person name="Wrobel A."/>
            <person name="Rasinkangas P."/>
            <person name="Parkhill J."/>
            <person name="Rea M.C."/>
            <person name="O'Sullivan O."/>
            <person name="Ritari J."/>
            <person name="Douillard F.P."/>
            <person name="Paul Ross R."/>
            <person name="Yang R."/>
            <person name="Briner A.E."/>
            <person name="Felis G.E."/>
            <person name="de Vos W.M."/>
            <person name="Barrangou R."/>
            <person name="Klaenhammer T.R."/>
            <person name="Caufield P.W."/>
            <person name="Cui Y."/>
            <person name="Zhang H."/>
            <person name="O'Toole P.W."/>
        </authorList>
    </citation>
    <scope>NUCLEOTIDE SEQUENCE [LARGE SCALE GENOMIC DNA]</scope>
    <source>
        <strain evidence="3 4">DSM 18527</strain>
    </source>
</reference>
<feature type="coiled-coil region" evidence="1">
    <location>
        <begin position="273"/>
        <end position="339"/>
    </location>
</feature>
<feature type="compositionally biased region" description="Low complexity" evidence="2">
    <location>
        <begin position="49"/>
        <end position="74"/>
    </location>
</feature>
<organism evidence="3 4">
    <name type="scientific">Agrilactobacillus composti DSM 18527 = JCM 14202</name>
    <dbReference type="NCBI Taxonomy" id="1423734"/>
    <lineage>
        <taxon>Bacteria</taxon>
        <taxon>Bacillati</taxon>
        <taxon>Bacillota</taxon>
        <taxon>Bacilli</taxon>
        <taxon>Lactobacillales</taxon>
        <taxon>Lactobacillaceae</taxon>
        <taxon>Agrilactobacillus</taxon>
    </lineage>
</organism>
<evidence type="ECO:0000313" key="3">
    <source>
        <dbReference type="EMBL" id="KRM35557.1"/>
    </source>
</evidence>
<gene>
    <name evidence="3" type="ORF">FC83_GL000955</name>
</gene>
<evidence type="ECO:0000313" key="4">
    <source>
        <dbReference type="Proteomes" id="UP000051236"/>
    </source>
</evidence>
<keyword evidence="1" id="KW-0175">Coiled coil</keyword>
<name>A0A0R1Y1A5_9LACO</name>